<dbReference type="GO" id="GO:0004190">
    <property type="term" value="F:aspartic-type endopeptidase activity"/>
    <property type="evidence" value="ECO:0007669"/>
    <property type="project" value="UniProtKB-KW"/>
</dbReference>
<feature type="domain" description="Integrase catalytic" evidence="7">
    <location>
        <begin position="507"/>
        <end position="676"/>
    </location>
</feature>
<evidence type="ECO:0000256" key="1">
    <source>
        <dbReference type="ARBA" id="ARBA00022670"/>
    </source>
</evidence>
<evidence type="ECO:0000256" key="6">
    <source>
        <dbReference type="SAM" id="MobiDB-lite"/>
    </source>
</evidence>
<dbReference type="PANTHER" id="PTHR42648">
    <property type="entry name" value="TRANSPOSASE, PUTATIVE-RELATED"/>
    <property type="match status" value="1"/>
</dbReference>
<dbReference type="PANTHER" id="PTHR42648:SF21">
    <property type="entry name" value="CYSTEINE-RICH RLK (RECEPTOR-LIKE PROTEIN KINASE) 8"/>
    <property type="match status" value="1"/>
</dbReference>
<sequence length="1341" mass="152449">MQFLALCAGPPAPVDQRRSPAQIAQWRAAGRALVWTSAGHQRRSPSMAPLDWRWWQRLSSSAQAKIGLCAGPALVHQRSLSQEEIDSSEKRKDSSSSSKKKFVEQKVLANYHAEFNDLAKAQERLERLREENLELSAHNDHLSEQVERLKRREDKLIEELDLSKRSEEGLKRELVEAKESLARIDSSTKKLDHLLGVGKSPSDKRGLGYEDGKKISTSNKTIFVKSLKNEETSFVQPPRKKLEIGQSSNAQVKMGPRRKSQVQPPKVPQANTPPKLAHKGKRPIMQPQAWKQPKPVQQRRWIEPSYPQRHGRTQRRALKANSSNFWYLDSGCSRHMTGNKSFFETLVMEEGGNVTFGDGSKRNVVGKGTISVPGLPSLSNALFVDGLKANLISISHLSDEGYSVLFSKDYCSILKPDGQTLLKGMRSSDNCYCLEARIVSNHVSMDEQIELWHERLGHMNFRDLRTLGKFNCVRGLPKLGKKANGICGPCQQGKQTKSMHKKGKYLTTKEPLELLHMDLMGPMQTESLGGKRYIFVCVDDFSRFTWTYFLREKSETFDKFKMLCTKLQNEMNSNIRSIKRIRSDHGREFENATFETFCNGLGISHEFSAPRTPQQNGVVERKNRVLQEMARVMLLSNNVPRNLWAEAINTACYIGNRVFLRPGTRNTSYELWKGKRPNVSYFHTFGSKCYILNDRDQLGKFDAKSDEGIFIGYALNSRAYRVFNLKTLSVMESSNVVFDDTRLKSNDHEEEVIFSDDSPLEKVVVSPNVGTSNVNNDGTQPIDRVPLLDSKEPAPWVRKLHDKEDIIGEVNEGVRTRRQLANLISYTCYTSQIEPKKVEEALNDEFWVLAMQEELSQFERNEVWTLVPRPKTTNVIGTKWIFRNKSDEDGNIVRNKARLVAQGYSQIEGIDFEETFAPVARLESIRLLLSISCVHKFKLHQMDVKSAFLNGFLQEEVFVEQPKGFVDAHHPNHVYRLKKALYGLKQAPRAWYERLTQFLVDNNYTRGSVDKTLFIKRDNDELFIAQIYVDDIVFGSTNNTKVQQFVDVMSLEFEMSLVGELSYFLGLQIRQMHDGIFITQAKYAKNLVKKFGLEKAKHCDTPMSTTLKLSKDASGKSVEQTLYRGMIGSLLYLTASRPDISFSVGVCARYQADPKESHLSCVKRIIRYVNGTSNYGIWYSFDTNASLVGFSDADWAGNCDDRKSTSGGCFFLGNNLVSWFCKKQNSISLSTAEAEYIAAGSGCTQLLWMKQMLVDYGFNQGTLTLFCDNMSAINISKNPVQHSRTKHIDIRHHFIRELVENKCIVLEHVGTNDQLADLFTKPLDATRFKTLSRSIGICLVE</sequence>
<protein>
    <recommendedName>
        <fullName evidence="7">Integrase catalytic domain-containing protein</fullName>
    </recommendedName>
</protein>
<keyword evidence="3" id="KW-0064">Aspartyl protease</keyword>
<dbReference type="InterPro" id="IPR054722">
    <property type="entry name" value="PolX-like_BBD"/>
</dbReference>
<feature type="coiled-coil region" evidence="5">
    <location>
        <begin position="108"/>
        <end position="166"/>
    </location>
</feature>
<dbReference type="Pfam" id="PF22936">
    <property type="entry name" value="Pol_BBD"/>
    <property type="match status" value="1"/>
</dbReference>
<dbReference type="Pfam" id="PF25597">
    <property type="entry name" value="SH3_retrovirus"/>
    <property type="match status" value="1"/>
</dbReference>
<accession>A0AA39VUW2</accession>
<evidence type="ECO:0000259" key="7">
    <source>
        <dbReference type="PROSITE" id="PS50994"/>
    </source>
</evidence>
<feature type="region of interest" description="Disordered" evidence="6">
    <location>
        <begin position="79"/>
        <end position="99"/>
    </location>
</feature>
<dbReference type="EMBL" id="JAUESC010000378">
    <property type="protein sequence ID" value="KAK0593562.1"/>
    <property type="molecule type" value="Genomic_DNA"/>
</dbReference>
<feature type="region of interest" description="Disordered" evidence="6">
    <location>
        <begin position="230"/>
        <end position="298"/>
    </location>
</feature>
<dbReference type="Gene3D" id="3.30.420.10">
    <property type="entry name" value="Ribonuclease H-like superfamily/Ribonuclease H"/>
    <property type="match status" value="1"/>
</dbReference>
<dbReference type="GO" id="GO:0015074">
    <property type="term" value="P:DNA integration"/>
    <property type="evidence" value="ECO:0007669"/>
    <property type="project" value="InterPro"/>
</dbReference>
<organism evidence="8 9">
    <name type="scientific">Acer saccharum</name>
    <name type="common">Sugar maple</name>
    <dbReference type="NCBI Taxonomy" id="4024"/>
    <lineage>
        <taxon>Eukaryota</taxon>
        <taxon>Viridiplantae</taxon>
        <taxon>Streptophyta</taxon>
        <taxon>Embryophyta</taxon>
        <taxon>Tracheophyta</taxon>
        <taxon>Spermatophyta</taxon>
        <taxon>Magnoliopsida</taxon>
        <taxon>eudicotyledons</taxon>
        <taxon>Gunneridae</taxon>
        <taxon>Pentapetalae</taxon>
        <taxon>rosids</taxon>
        <taxon>malvids</taxon>
        <taxon>Sapindales</taxon>
        <taxon>Sapindaceae</taxon>
        <taxon>Hippocastanoideae</taxon>
        <taxon>Acereae</taxon>
        <taxon>Acer</taxon>
    </lineage>
</organism>
<dbReference type="Pfam" id="PF00665">
    <property type="entry name" value="rve"/>
    <property type="match status" value="1"/>
</dbReference>
<dbReference type="Proteomes" id="UP001168877">
    <property type="component" value="Unassembled WGS sequence"/>
</dbReference>
<dbReference type="Pfam" id="PF13976">
    <property type="entry name" value="gag_pre-integrs"/>
    <property type="match status" value="1"/>
</dbReference>
<dbReference type="InterPro" id="IPR043502">
    <property type="entry name" value="DNA/RNA_pol_sf"/>
</dbReference>
<evidence type="ECO:0000256" key="4">
    <source>
        <dbReference type="ARBA" id="ARBA00022801"/>
    </source>
</evidence>
<dbReference type="PROSITE" id="PS50994">
    <property type="entry name" value="INTEGRASE"/>
    <property type="match status" value="1"/>
</dbReference>
<dbReference type="InterPro" id="IPR013103">
    <property type="entry name" value="RVT_2"/>
</dbReference>
<dbReference type="InterPro" id="IPR025724">
    <property type="entry name" value="GAG-pre-integrase_dom"/>
</dbReference>
<comment type="caution">
    <text evidence="8">The sequence shown here is derived from an EMBL/GenBank/DDBJ whole genome shotgun (WGS) entry which is preliminary data.</text>
</comment>
<reference evidence="8" key="2">
    <citation type="submission" date="2023-06" db="EMBL/GenBank/DDBJ databases">
        <authorList>
            <person name="Swenson N.G."/>
            <person name="Wegrzyn J.L."/>
            <person name="Mcevoy S.L."/>
        </authorList>
    </citation>
    <scope>NUCLEOTIDE SEQUENCE</scope>
    <source>
        <strain evidence="8">NS2018</strain>
        <tissue evidence="8">Leaf</tissue>
    </source>
</reference>
<dbReference type="InterPro" id="IPR036397">
    <property type="entry name" value="RNaseH_sf"/>
</dbReference>
<keyword evidence="1" id="KW-0645">Protease</keyword>
<dbReference type="GO" id="GO:0003676">
    <property type="term" value="F:nucleic acid binding"/>
    <property type="evidence" value="ECO:0007669"/>
    <property type="project" value="InterPro"/>
</dbReference>
<dbReference type="InterPro" id="IPR057670">
    <property type="entry name" value="SH3_retrovirus"/>
</dbReference>
<dbReference type="GO" id="GO:0006508">
    <property type="term" value="P:proteolysis"/>
    <property type="evidence" value="ECO:0007669"/>
    <property type="project" value="UniProtKB-KW"/>
</dbReference>
<dbReference type="InterPro" id="IPR039537">
    <property type="entry name" value="Retrotran_Ty1/copia-like"/>
</dbReference>
<keyword evidence="2" id="KW-0479">Metal-binding</keyword>
<keyword evidence="5" id="KW-0175">Coiled coil</keyword>
<gene>
    <name evidence="8" type="ORF">LWI29_022689</name>
</gene>
<dbReference type="GO" id="GO:0046872">
    <property type="term" value="F:metal ion binding"/>
    <property type="evidence" value="ECO:0007669"/>
    <property type="project" value="UniProtKB-KW"/>
</dbReference>
<reference evidence="8" key="1">
    <citation type="journal article" date="2022" name="Plant J.">
        <title>Strategies of tolerance reflected in two North American maple genomes.</title>
        <authorList>
            <person name="McEvoy S.L."/>
            <person name="Sezen U.U."/>
            <person name="Trouern-Trend A."/>
            <person name="McMahon S.M."/>
            <person name="Schaberg P.G."/>
            <person name="Yang J."/>
            <person name="Wegrzyn J.L."/>
            <person name="Swenson N.G."/>
        </authorList>
    </citation>
    <scope>NUCLEOTIDE SEQUENCE</scope>
    <source>
        <strain evidence="8">NS2018</strain>
    </source>
</reference>
<name>A0AA39VUW2_ACESA</name>
<dbReference type="SUPFAM" id="SSF56672">
    <property type="entry name" value="DNA/RNA polymerases"/>
    <property type="match status" value="1"/>
</dbReference>
<keyword evidence="9" id="KW-1185">Reference proteome</keyword>
<dbReference type="InterPro" id="IPR012337">
    <property type="entry name" value="RNaseH-like_sf"/>
</dbReference>
<dbReference type="CDD" id="cd09272">
    <property type="entry name" value="RNase_HI_RT_Ty1"/>
    <property type="match status" value="1"/>
</dbReference>
<evidence type="ECO:0000313" key="9">
    <source>
        <dbReference type="Proteomes" id="UP001168877"/>
    </source>
</evidence>
<dbReference type="InterPro" id="IPR001584">
    <property type="entry name" value="Integrase_cat-core"/>
</dbReference>
<evidence type="ECO:0000313" key="8">
    <source>
        <dbReference type="EMBL" id="KAK0593562.1"/>
    </source>
</evidence>
<dbReference type="SUPFAM" id="SSF53098">
    <property type="entry name" value="Ribonuclease H-like"/>
    <property type="match status" value="1"/>
</dbReference>
<evidence type="ECO:0000256" key="3">
    <source>
        <dbReference type="ARBA" id="ARBA00022750"/>
    </source>
</evidence>
<dbReference type="Pfam" id="PF07727">
    <property type="entry name" value="RVT_2"/>
    <property type="match status" value="1"/>
</dbReference>
<proteinExistence type="predicted"/>
<keyword evidence="4" id="KW-0378">Hydrolase</keyword>
<evidence type="ECO:0000256" key="2">
    <source>
        <dbReference type="ARBA" id="ARBA00022723"/>
    </source>
</evidence>
<evidence type="ECO:0000256" key="5">
    <source>
        <dbReference type="SAM" id="Coils"/>
    </source>
</evidence>